<comment type="caution">
    <text evidence="1">The sequence shown here is derived from an EMBL/GenBank/DDBJ whole genome shotgun (WGS) entry which is preliminary data.</text>
</comment>
<evidence type="ECO:0000313" key="1">
    <source>
        <dbReference type="EMBL" id="OGE80149.1"/>
    </source>
</evidence>
<proteinExistence type="predicted"/>
<organism evidence="1 2">
    <name type="scientific">Candidatus Doudnabacteria bacterium RIFCSPHIGHO2_01_FULL_45_18</name>
    <dbReference type="NCBI Taxonomy" id="1817823"/>
    <lineage>
        <taxon>Bacteria</taxon>
        <taxon>Candidatus Doudnaibacteriota</taxon>
    </lineage>
</organism>
<name>A0A1F5NR65_9BACT</name>
<dbReference type="AlphaFoldDB" id="A0A1F5NR65"/>
<reference evidence="1 2" key="1">
    <citation type="journal article" date="2016" name="Nat. Commun.">
        <title>Thousands of microbial genomes shed light on interconnected biogeochemical processes in an aquifer system.</title>
        <authorList>
            <person name="Anantharaman K."/>
            <person name="Brown C.T."/>
            <person name="Hug L.A."/>
            <person name="Sharon I."/>
            <person name="Castelle C.J."/>
            <person name="Probst A.J."/>
            <person name="Thomas B.C."/>
            <person name="Singh A."/>
            <person name="Wilkins M.J."/>
            <person name="Karaoz U."/>
            <person name="Brodie E.L."/>
            <person name="Williams K.H."/>
            <person name="Hubbard S.S."/>
            <person name="Banfield J.F."/>
        </authorList>
    </citation>
    <scope>NUCLEOTIDE SEQUENCE [LARGE SCALE GENOMIC DNA]</scope>
</reference>
<evidence type="ECO:0000313" key="2">
    <source>
        <dbReference type="Proteomes" id="UP000176233"/>
    </source>
</evidence>
<gene>
    <name evidence="1" type="ORF">A2660_01735</name>
</gene>
<accession>A0A1F5NR65</accession>
<protein>
    <submittedName>
        <fullName evidence="1">Uncharacterized protein</fullName>
    </submittedName>
</protein>
<dbReference type="Proteomes" id="UP000176233">
    <property type="component" value="Unassembled WGS sequence"/>
</dbReference>
<dbReference type="EMBL" id="MFEJ01000020">
    <property type="protein sequence ID" value="OGE80149.1"/>
    <property type="molecule type" value="Genomic_DNA"/>
</dbReference>
<sequence length="70" mass="8254">MFLRKKIRSKLIWLAVIVLLFLYWRGVKSALVEERGWNCQYHLVYAVCQANNNKAQMPGLWEIIKAGARF</sequence>